<dbReference type="InterPro" id="IPR052716">
    <property type="entry name" value="MOSC_domain"/>
</dbReference>
<keyword evidence="4" id="KW-1185">Reference proteome</keyword>
<sequence>MDGTGTVEAVHLAPESGANTESVESVEAVAGEGLRGDRHFGEEGADLTLIEAEALDAAAEEGIDLRDGEHRRNLTTSDAALNHLVGERFRVGDVICEGVELCEPCGHLESLTEEGAVSALLHRGGLCADVVEGGVVEPGDEIEQL</sequence>
<dbReference type="GO" id="GO:0030151">
    <property type="term" value="F:molybdenum ion binding"/>
    <property type="evidence" value="ECO:0007669"/>
    <property type="project" value="InterPro"/>
</dbReference>
<dbReference type="RefSeq" id="WP_248651530.1">
    <property type="nucleotide sequence ID" value="NZ_CP096659.1"/>
</dbReference>
<organism evidence="3 4">
    <name type="scientific">Halorussus limi</name>
    <dbReference type="NCBI Taxonomy" id="2938695"/>
    <lineage>
        <taxon>Archaea</taxon>
        <taxon>Methanobacteriati</taxon>
        <taxon>Methanobacteriota</taxon>
        <taxon>Stenosarchaea group</taxon>
        <taxon>Halobacteria</taxon>
        <taxon>Halobacteriales</taxon>
        <taxon>Haladaptataceae</taxon>
        <taxon>Halorussus</taxon>
    </lineage>
</organism>
<dbReference type="GeneID" id="72184600"/>
<evidence type="ECO:0000259" key="2">
    <source>
        <dbReference type="PROSITE" id="PS51340"/>
    </source>
</evidence>
<feature type="domain" description="MOSC" evidence="2">
    <location>
        <begin position="21"/>
        <end position="145"/>
    </location>
</feature>
<evidence type="ECO:0000313" key="3">
    <source>
        <dbReference type="EMBL" id="UPV75490.1"/>
    </source>
</evidence>
<dbReference type="GO" id="GO:0003824">
    <property type="term" value="F:catalytic activity"/>
    <property type="evidence" value="ECO:0007669"/>
    <property type="project" value="InterPro"/>
</dbReference>
<feature type="region of interest" description="Disordered" evidence="1">
    <location>
        <begin position="1"/>
        <end position="24"/>
    </location>
</feature>
<protein>
    <submittedName>
        <fullName evidence="3">MOSC domain-containing protein</fullName>
    </submittedName>
</protein>
<dbReference type="AlphaFoldDB" id="A0A8U0HWN1"/>
<dbReference type="PANTHER" id="PTHR36930:SF1">
    <property type="entry name" value="MOSC DOMAIN-CONTAINING PROTEIN"/>
    <property type="match status" value="1"/>
</dbReference>
<name>A0A8U0HWN1_9EURY</name>
<dbReference type="KEGG" id="halx:M0R89_05335"/>
<dbReference type="GO" id="GO:0030170">
    <property type="term" value="F:pyridoxal phosphate binding"/>
    <property type="evidence" value="ECO:0007669"/>
    <property type="project" value="InterPro"/>
</dbReference>
<evidence type="ECO:0000313" key="4">
    <source>
        <dbReference type="Proteomes" id="UP000830729"/>
    </source>
</evidence>
<dbReference type="Proteomes" id="UP000830729">
    <property type="component" value="Chromosome"/>
</dbReference>
<dbReference type="Pfam" id="PF03473">
    <property type="entry name" value="MOSC"/>
    <property type="match status" value="1"/>
</dbReference>
<evidence type="ECO:0000256" key="1">
    <source>
        <dbReference type="SAM" id="MobiDB-lite"/>
    </source>
</evidence>
<reference evidence="3 4" key="1">
    <citation type="submission" date="2022-04" db="EMBL/GenBank/DDBJ databases">
        <title>Diverse halophilic archaea isolated from saline environments.</title>
        <authorList>
            <person name="Cui H.-L."/>
        </authorList>
    </citation>
    <scope>NUCLEOTIDE SEQUENCE [LARGE SCALE GENOMIC DNA]</scope>
    <source>
        <strain evidence="3 4">XZYJT49</strain>
    </source>
</reference>
<dbReference type="InterPro" id="IPR011037">
    <property type="entry name" value="Pyrv_Knase-like_insert_dom_sf"/>
</dbReference>
<dbReference type="PROSITE" id="PS51340">
    <property type="entry name" value="MOSC"/>
    <property type="match status" value="1"/>
</dbReference>
<dbReference type="EMBL" id="CP096659">
    <property type="protein sequence ID" value="UPV75490.1"/>
    <property type="molecule type" value="Genomic_DNA"/>
</dbReference>
<dbReference type="SUPFAM" id="SSF50800">
    <property type="entry name" value="PK beta-barrel domain-like"/>
    <property type="match status" value="1"/>
</dbReference>
<gene>
    <name evidence="3" type="ORF">M0R89_05335</name>
</gene>
<dbReference type="Gene3D" id="2.40.33.20">
    <property type="entry name" value="PK beta-barrel domain-like"/>
    <property type="match status" value="1"/>
</dbReference>
<dbReference type="InterPro" id="IPR005302">
    <property type="entry name" value="MoCF_Sase_C"/>
</dbReference>
<accession>A0A8U0HWN1</accession>
<dbReference type="PANTHER" id="PTHR36930">
    <property type="entry name" value="METAL-SULFUR CLUSTER BIOSYNTHESIS PROTEINS YUAD-RELATED"/>
    <property type="match status" value="1"/>
</dbReference>
<proteinExistence type="predicted"/>